<gene>
    <name evidence="2" type="ORF">BXY53_1578</name>
</gene>
<dbReference type="AlphaFoldDB" id="A0A397Q5U7"/>
<feature type="transmembrane region" description="Helical" evidence="1">
    <location>
        <begin position="277"/>
        <end position="303"/>
    </location>
</feature>
<keyword evidence="1" id="KW-1133">Transmembrane helix</keyword>
<keyword evidence="1" id="KW-0812">Transmembrane</keyword>
<feature type="transmembrane region" description="Helical" evidence="1">
    <location>
        <begin position="245"/>
        <end position="265"/>
    </location>
</feature>
<evidence type="ECO:0000313" key="3">
    <source>
        <dbReference type="Proteomes" id="UP000266273"/>
    </source>
</evidence>
<proteinExistence type="predicted"/>
<evidence type="ECO:0000313" key="2">
    <source>
        <dbReference type="EMBL" id="RIA56472.1"/>
    </source>
</evidence>
<feature type="transmembrane region" description="Helical" evidence="1">
    <location>
        <begin position="111"/>
        <end position="132"/>
    </location>
</feature>
<sequence length="325" mass="33829">MNNPAVIGALAGLVSALIFVSAATSAVAAALLVYITPLPLMIAGLGWGIRASLIGLGVGMLIAAALFSINVSLTYALMLAGPAALLVYLALLSRPEPQAPGGLAWYPPGRLIAWAALIAGAIGGGSAVVLAAGTGDYDTSVRQLFDETLLPALQQGEQELTEEQINQTVKFMGGILPGAVAAVWLLIMLINIWLGGKIASVSGRLIRPWPSLSDMEYPRFLPIAFLVALVGTMLFAGLTAAIASAFTGAILLAYLLMGLVVIHVITRGSTFQPLVLVLLYVGIVLVGWLGLLVALLGVAEPLLRLRQRAQERRDSSGPPDGPRPD</sequence>
<feature type="transmembrane region" description="Helical" evidence="1">
    <location>
        <begin position="174"/>
        <end position="194"/>
    </location>
</feature>
<organism evidence="2 3">
    <name type="scientific">Dichotomicrobium thermohalophilum</name>
    <dbReference type="NCBI Taxonomy" id="933063"/>
    <lineage>
        <taxon>Bacteria</taxon>
        <taxon>Pseudomonadati</taxon>
        <taxon>Pseudomonadota</taxon>
        <taxon>Alphaproteobacteria</taxon>
        <taxon>Hyphomicrobiales</taxon>
        <taxon>Hyphomicrobiaceae</taxon>
        <taxon>Dichotomicrobium</taxon>
    </lineage>
</organism>
<name>A0A397Q5U7_9HYPH</name>
<dbReference type="RefSeq" id="WP_119061262.1">
    <property type="nucleotide sequence ID" value="NZ_QXDF01000001.1"/>
</dbReference>
<dbReference type="Pfam" id="PF09991">
    <property type="entry name" value="DUF2232"/>
    <property type="match status" value="1"/>
</dbReference>
<evidence type="ECO:0000256" key="1">
    <source>
        <dbReference type="SAM" id="Phobius"/>
    </source>
</evidence>
<keyword evidence="1" id="KW-0472">Membrane</keyword>
<dbReference type="EMBL" id="QXDF01000001">
    <property type="protein sequence ID" value="RIA56472.1"/>
    <property type="molecule type" value="Genomic_DNA"/>
</dbReference>
<keyword evidence="3" id="KW-1185">Reference proteome</keyword>
<comment type="caution">
    <text evidence="2">The sequence shown here is derived from an EMBL/GenBank/DDBJ whole genome shotgun (WGS) entry which is preliminary data.</text>
</comment>
<feature type="transmembrane region" description="Helical" evidence="1">
    <location>
        <begin position="220"/>
        <end position="238"/>
    </location>
</feature>
<dbReference type="Proteomes" id="UP000266273">
    <property type="component" value="Unassembled WGS sequence"/>
</dbReference>
<feature type="transmembrane region" description="Helical" evidence="1">
    <location>
        <begin position="73"/>
        <end position="91"/>
    </location>
</feature>
<dbReference type="InterPro" id="IPR018710">
    <property type="entry name" value="DUF2232"/>
</dbReference>
<feature type="transmembrane region" description="Helical" evidence="1">
    <location>
        <begin position="38"/>
        <end position="66"/>
    </location>
</feature>
<protein>
    <submittedName>
        <fullName evidence="2">Putative membrane protein DUF2232</fullName>
    </submittedName>
</protein>
<reference evidence="2 3" key="1">
    <citation type="submission" date="2018-08" db="EMBL/GenBank/DDBJ databases">
        <title>Genomic Encyclopedia of Archaeal and Bacterial Type Strains, Phase II (KMG-II): from individual species to whole genera.</title>
        <authorList>
            <person name="Goeker M."/>
        </authorList>
    </citation>
    <scope>NUCLEOTIDE SEQUENCE [LARGE SCALE GENOMIC DNA]</scope>
    <source>
        <strain evidence="2 3">DSM 5002</strain>
    </source>
</reference>
<dbReference type="OrthoDB" id="7335270at2"/>
<accession>A0A397Q5U7</accession>